<dbReference type="GO" id="GO:1990904">
    <property type="term" value="C:ribonucleoprotein complex"/>
    <property type="evidence" value="ECO:0007669"/>
    <property type="project" value="TreeGrafter"/>
</dbReference>
<dbReference type="STRING" id="5627.A0A1C7LSV7"/>
<evidence type="ECO:0000256" key="1">
    <source>
        <dbReference type="ARBA" id="ARBA00022884"/>
    </source>
</evidence>
<evidence type="ECO:0000256" key="2">
    <source>
        <dbReference type="PROSITE-ProRule" id="PRU00176"/>
    </source>
</evidence>
<dbReference type="PANTHER" id="PTHR23003:SF64">
    <property type="entry name" value="RRM DOMAIN-CONTAINING PROTEIN"/>
    <property type="match status" value="1"/>
</dbReference>
<dbReference type="Gene3D" id="3.30.70.330">
    <property type="match status" value="2"/>
</dbReference>
<dbReference type="InterPro" id="IPR012677">
    <property type="entry name" value="Nucleotide-bd_a/b_plait_sf"/>
</dbReference>
<proteinExistence type="predicted"/>
<organism evidence="6 7">
    <name type="scientific">Grifola frondosa</name>
    <name type="common">Maitake</name>
    <name type="synonym">Polyporus frondosus</name>
    <dbReference type="NCBI Taxonomy" id="5627"/>
    <lineage>
        <taxon>Eukaryota</taxon>
        <taxon>Fungi</taxon>
        <taxon>Dikarya</taxon>
        <taxon>Basidiomycota</taxon>
        <taxon>Agaricomycotina</taxon>
        <taxon>Agaricomycetes</taxon>
        <taxon>Polyporales</taxon>
        <taxon>Grifolaceae</taxon>
        <taxon>Grifola</taxon>
    </lineage>
</organism>
<feature type="region of interest" description="Disordered" evidence="3">
    <location>
        <begin position="467"/>
        <end position="589"/>
    </location>
</feature>
<feature type="compositionally biased region" description="Low complexity" evidence="3">
    <location>
        <begin position="795"/>
        <end position="810"/>
    </location>
</feature>
<dbReference type="OrthoDB" id="1049195at2759"/>
<dbReference type="SUPFAM" id="SSF54928">
    <property type="entry name" value="RNA-binding domain, RBD"/>
    <property type="match status" value="2"/>
</dbReference>
<feature type="compositionally biased region" description="Basic and acidic residues" evidence="3">
    <location>
        <begin position="811"/>
        <end position="822"/>
    </location>
</feature>
<evidence type="ECO:0000256" key="4">
    <source>
        <dbReference type="SAM" id="SignalP"/>
    </source>
</evidence>
<feature type="compositionally biased region" description="Pro residues" evidence="3">
    <location>
        <begin position="547"/>
        <end position="582"/>
    </location>
</feature>
<keyword evidence="1 2" id="KW-0694">RNA-binding</keyword>
<keyword evidence="7" id="KW-1185">Reference proteome</keyword>
<feature type="compositionally biased region" description="Low complexity" evidence="3">
    <location>
        <begin position="486"/>
        <end position="516"/>
    </location>
</feature>
<protein>
    <recommendedName>
        <fullName evidence="5">RRM domain-containing protein</fullName>
    </recommendedName>
</protein>
<feature type="compositionally biased region" description="Gly residues" evidence="3">
    <location>
        <begin position="823"/>
        <end position="832"/>
    </location>
</feature>
<feature type="domain" description="RRM" evidence="5">
    <location>
        <begin position="282"/>
        <end position="343"/>
    </location>
</feature>
<evidence type="ECO:0000313" key="7">
    <source>
        <dbReference type="Proteomes" id="UP000092993"/>
    </source>
</evidence>
<feature type="compositionally biased region" description="Basic and acidic residues" evidence="3">
    <location>
        <begin position="714"/>
        <end position="736"/>
    </location>
</feature>
<keyword evidence="4" id="KW-0732">Signal</keyword>
<reference evidence="6 7" key="1">
    <citation type="submission" date="2016-03" db="EMBL/GenBank/DDBJ databases">
        <title>Whole genome sequencing of Grifola frondosa 9006-11.</title>
        <authorList>
            <person name="Min B."/>
            <person name="Park H."/>
            <person name="Kim J.-G."/>
            <person name="Cho H."/>
            <person name="Oh Y.-L."/>
            <person name="Kong W.-S."/>
            <person name="Choi I.-G."/>
        </authorList>
    </citation>
    <scope>NUCLEOTIDE SEQUENCE [LARGE SCALE GENOMIC DNA]</scope>
    <source>
        <strain evidence="6 7">9006-11</strain>
    </source>
</reference>
<sequence>MCLLRINLLYLILCSLSIRYPLYNSRAGLISHSCGVFLPHTICFPPCAHPIQRDPNLPPRRLCYVSRSGDLSPAIPPVSHHRVPRLYAAISLDYLSPRCISSASIPRPLARSQRPFPSRRHGPACRRLLGPDNRSRGYGTVLLASAEDAGRAVDMFNGYCWQTRTLEVRPDRMGEDIASFLAPPPVAPTNGAPVVSLASASTGNSLASPAPRRGSLQIYLADWVLVPMRKTCCSPRYRAFRFVIPLVLICVPDRLSNHASSRCPIKFSSSNPAPQRSASPQLPFHIQWQDLKDLFRQAGAVQRADVALGPDGRSRGFGTVSFAGEADAERAVRMFNGYEYNGRVEGALSTSLRRLRRRRLQLRTYAAAQHVFQQQQQQAAFGMNRQNAGAYEEQGFEQEPAQPHRPTHISIPQYRMTQFEFVAAGSGPSSPYEVYDTGLSMGYGLPQYLQQAVEAASPLPPFVSGYSTAANASDSPDGVEGGPGSAGAQASSSQLPSSDVSTQPLPLSQPQPQTSPSERRAPMQPQVVSPTNSSRSGSTQHAHHPAHPGPISLPPPPPVSAFPAPPPHTLSPSYPSPHPHPAMSPLHHPMLGMPAGVTITPHGLPPITPSMPSFTFLPQPSPGALPPDPAPPPAFAPFSPGVTMSPGAFWGRPGSGAANPYINAAVGAPVHAYYSYVQAQVEEEQRQQLLAQNEYFPPVQVSMAMAQGAAAAVARDDPRGTSPAEEKDNQMEVETRKQKRSRSAASEDMEESACQSSSRETSWHMGEESSMREEALVRRTEALSLADAPDAKPRACSAETAAPPALAAQAHRAESDPARGETGRLGLGIAGS</sequence>
<evidence type="ECO:0000313" key="6">
    <source>
        <dbReference type="EMBL" id="OBZ67935.1"/>
    </source>
</evidence>
<name>A0A1C7LSV7_GRIFR</name>
<accession>A0A1C7LSV7</accession>
<feature type="compositionally biased region" description="Polar residues" evidence="3">
    <location>
        <begin position="526"/>
        <end position="540"/>
    </location>
</feature>
<dbReference type="GO" id="GO:0005634">
    <property type="term" value="C:nucleus"/>
    <property type="evidence" value="ECO:0007669"/>
    <property type="project" value="TreeGrafter"/>
</dbReference>
<evidence type="ECO:0000259" key="5">
    <source>
        <dbReference type="PROSITE" id="PS50102"/>
    </source>
</evidence>
<dbReference type="Proteomes" id="UP000092993">
    <property type="component" value="Unassembled WGS sequence"/>
</dbReference>
<dbReference type="PANTHER" id="PTHR23003">
    <property type="entry name" value="RNA RECOGNITION MOTIF RRM DOMAIN CONTAINING PROTEIN"/>
    <property type="match status" value="1"/>
</dbReference>
<dbReference type="InterPro" id="IPR000504">
    <property type="entry name" value="RRM_dom"/>
</dbReference>
<dbReference type="GO" id="GO:0003729">
    <property type="term" value="F:mRNA binding"/>
    <property type="evidence" value="ECO:0007669"/>
    <property type="project" value="TreeGrafter"/>
</dbReference>
<feature type="compositionally biased region" description="Basic and acidic residues" evidence="3">
    <location>
        <begin position="761"/>
        <end position="781"/>
    </location>
</feature>
<dbReference type="AlphaFoldDB" id="A0A1C7LSV7"/>
<dbReference type="Pfam" id="PF00076">
    <property type="entry name" value="RRM_1"/>
    <property type="match status" value="1"/>
</dbReference>
<dbReference type="InterPro" id="IPR035979">
    <property type="entry name" value="RBD_domain_sf"/>
</dbReference>
<dbReference type="PROSITE" id="PS50102">
    <property type="entry name" value="RRM"/>
    <property type="match status" value="1"/>
</dbReference>
<feature type="region of interest" description="Disordered" evidence="3">
    <location>
        <begin position="710"/>
        <end position="832"/>
    </location>
</feature>
<dbReference type="InterPro" id="IPR050374">
    <property type="entry name" value="RRT5_SRSF_SR"/>
</dbReference>
<dbReference type="GO" id="GO:0005737">
    <property type="term" value="C:cytoplasm"/>
    <property type="evidence" value="ECO:0007669"/>
    <property type="project" value="TreeGrafter"/>
</dbReference>
<feature type="chain" id="PRO_5008888754" description="RRM domain-containing protein" evidence="4">
    <location>
        <begin position="18"/>
        <end position="832"/>
    </location>
</feature>
<feature type="region of interest" description="Disordered" evidence="3">
    <location>
        <begin position="110"/>
        <end position="129"/>
    </location>
</feature>
<feature type="signal peptide" evidence="4">
    <location>
        <begin position="1"/>
        <end position="17"/>
    </location>
</feature>
<gene>
    <name evidence="6" type="ORF">A0H81_12292</name>
</gene>
<evidence type="ECO:0000256" key="3">
    <source>
        <dbReference type="SAM" id="MobiDB-lite"/>
    </source>
</evidence>
<dbReference type="OMA" id="DMEESAC"/>
<dbReference type="SMART" id="SM00360">
    <property type="entry name" value="RRM"/>
    <property type="match status" value="2"/>
</dbReference>
<comment type="caution">
    <text evidence="6">The sequence shown here is derived from an EMBL/GenBank/DDBJ whole genome shotgun (WGS) entry which is preliminary data.</text>
</comment>
<dbReference type="EMBL" id="LUGG01000023">
    <property type="protein sequence ID" value="OBZ67935.1"/>
    <property type="molecule type" value="Genomic_DNA"/>
</dbReference>